<evidence type="ECO:0000313" key="22">
    <source>
        <dbReference type="EMBL" id="MDC3422148.1"/>
    </source>
</evidence>
<comment type="cofactor">
    <cofactor evidence="18 19">
        <name>K(+)</name>
        <dbReference type="ChEBI" id="CHEBI:29103"/>
    </cofactor>
    <text evidence="18 19">Binds 1 potassium ion per subunit.</text>
</comment>
<comment type="similarity">
    <text evidence="4 19">In the C-terminal section; belongs to the NnrD/CARKD family.</text>
</comment>
<dbReference type="SUPFAM" id="SSF53613">
    <property type="entry name" value="Ribokinase-like"/>
    <property type="match status" value="1"/>
</dbReference>
<dbReference type="EMBL" id="JAMQJZ010000017">
    <property type="protein sequence ID" value="MDC3422148.1"/>
    <property type="molecule type" value="Genomic_DNA"/>
</dbReference>
<dbReference type="HAMAP" id="MF_01965">
    <property type="entry name" value="NADHX_dehydratase"/>
    <property type="match status" value="1"/>
</dbReference>
<comment type="catalytic activity">
    <reaction evidence="1 18 19">
        <text>(6R)-NADHX = (6S)-NADHX</text>
        <dbReference type="Rhea" id="RHEA:32215"/>
        <dbReference type="ChEBI" id="CHEBI:64074"/>
        <dbReference type="ChEBI" id="CHEBI:64075"/>
        <dbReference type="EC" id="5.1.99.6"/>
    </reaction>
</comment>
<evidence type="ECO:0000313" key="23">
    <source>
        <dbReference type="Proteomes" id="UP001145072"/>
    </source>
</evidence>
<dbReference type="GO" id="GO:0052856">
    <property type="term" value="F:NAD(P)HX epimerase activity"/>
    <property type="evidence" value="ECO:0007669"/>
    <property type="project" value="UniProtKB-UniRule"/>
</dbReference>
<evidence type="ECO:0000256" key="1">
    <source>
        <dbReference type="ARBA" id="ARBA00000013"/>
    </source>
</evidence>
<comment type="similarity">
    <text evidence="17">Belongs to the NnrD/CARKD family.</text>
</comment>
<dbReference type="PROSITE" id="PS51385">
    <property type="entry name" value="YJEF_N"/>
    <property type="match status" value="1"/>
</dbReference>
<keyword evidence="13" id="KW-0511">Multifunctional enzyme</keyword>
<evidence type="ECO:0000256" key="4">
    <source>
        <dbReference type="ARBA" id="ARBA00009524"/>
    </source>
</evidence>
<feature type="binding site" evidence="18">
    <location>
        <begin position="130"/>
        <end position="136"/>
    </location>
    <ligand>
        <name>(6S)-NADPHX</name>
        <dbReference type="ChEBI" id="CHEBI:64076"/>
    </ligand>
</feature>
<dbReference type="PANTHER" id="PTHR12592">
    <property type="entry name" value="ATP-DEPENDENT (S)-NAD(P)H-HYDRATE DEHYDRATASE FAMILY MEMBER"/>
    <property type="match status" value="1"/>
</dbReference>
<dbReference type="NCBIfam" id="TIGR00196">
    <property type="entry name" value="yjeF_cterm"/>
    <property type="match status" value="1"/>
</dbReference>
<evidence type="ECO:0000256" key="5">
    <source>
        <dbReference type="ARBA" id="ARBA00022723"/>
    </source>
</evidence>
<dbReference type="InterPro" id="IPR036652">
    <property type="entry name" value="YjeF_N_dom_sf"/>
</dbReference>
<evidence type="ECO:0000256" key="8">
    <source>
        <dbReference type="ARBA" id="ARBA00022857"/>
    </source>
</evidence>
<evidence type="ECO:0000256" key="15">
    <source>
        <dbReference type="ARBA" id="ARBA00048238"/>
    </source>
</evidence>
<feature type="binding site" evidence="18">
    <location>
        <position position="126"/>
    </location>
    <ligand>
        <name>K(+)</name>
        <dbReference type="ChEBI" id="CHEBI:29103"/>
    </ligand>
</feature>
<dbReference type="PIRSF" id="PIRSF017184">
    <property type="entry name" value="Nnr"/>
    <property type="match status" value="1"/>
</dbReference>
<dbReference type="SUPFAM" id="SSF64153">
    <property type="entry name" value="YjeF N-terminal domain-like"/>
    <property type="match status" value="1"/>
</dbReference>
<evidence type="ECO:0000256" key="9">
    <source>
        <dbReference type="ARBA" id="ARBA00022958"/>
    </source>
</evidence>
<evidence type="ECO:0000256" key="11">
    <source>
        <dbReference type="ARBA" id="ARBA00023235"/>
    </source>
</evidence>
<dbReference type="AlphaFoldDB" id="A0A9X3WP42"/>
<feature type="binding site" evidence="17">
    <location>
        <position position="375"/>
    </location>
    <ligand>
        <name>(6S)-NADPHX</name>
        <dbReference type="ChEBI" id="CHEBI:64076"/>
    </ligand>
</feature>
<keyword evidence="23" id="KW-1185">Reference proteome</keyword>
<evidence type="ECO:0000256" key="14">
    <source>
        <dbReference type="ARBA" id="ARBA00025153"/>
    </source>
</evidence>
<keyword evidence="10 17" id="KW-0520">NAD</keyword>
<feature type="binding site" evidence="17">
    <location>
        <position position="442"/>
    </location>
    <ligand>
        <name>(6S)-NADPHX</name>
        <dbReference type="ChEBI" id="CHEBI:64076"/>
    </ligand>
</feature>
<feature type="domain" description="YjeF C-terminal" evidence="20">
    <location>
        <begin position="224"/>
        <end position="502"/>
    </location>
</feature>
<comment type="caution">
    <text evidence="17">Lacks conserved residue(s) required for the propagation of feature annotation.</text>
</comment>
<comment type="caution">
    <text evidence="22">The sequence shown here is derived from an EMBL/GenBank/DDBJ whole genome shotgun (WGS) entry which is preliminary data.</text>
</comment>
<accession>A0A9X3WP42</accession>
<dbReference type="CDD" id="cd01171">
    <property type="entry name" value="YXKO-related"/>
    <property type="match status" value="1"/>
</dbReference>
<evidence type="ECO:0000256" key="18">
    <source>
        <dbReference type="HAMAP-Rule" id="MF_01966"/>
    </source>
</evidence>
<comment type="function">
    <text evidence="17">Catalyzes the dehydration of the S-form of NAD(P)HX at the expense of ADP, which is converted to AMP. Together with NAD(P)HX epimerase, which catalyzes the epimerization of the S- and R-forms, the enzyme allows the repair of both epimers of NAD(P)HX, a damaged form of NAD(P)H that is a result of enzymatic or heat-dependent hydration.</text>
</comment>
<feature type="binding site" evidence="17">
    <location>
        <position position="324"/>
    </location>
    <ligand>
        <name>(6S)-NADPHX</name>
        <dbReference type="ChEBI" id="CHEBI:64076"/>
    </ligand>
</feature>
<proteinExistence type="inferred from homology"/>
<feature type="binding site" evidence="18">
    <location>
        <begin position="57"/>
        <end position="61"/>
    </location>
    <ligand>
        <name>(6S)-NADPHX</name>
        <dbReference type="ChEBI" id="CHEBI:64076"/>
    </ligand>
</feature>
<dbReference type="Gene3D" id="3.40.1190.20">
    <property type="match status" value="1"/>
</dbReference>
<dbReference type="GO" id="GO:0052855">
    <property type="term" value="F:ADP-dependent NAD(P)H-hydrate dehydratase activity"/>
    <property type="evidence" value="ECO:0007669"/>
    <property type="project" value="UniProtKB-UniRule"/>
</dbReference>
<dbReference type="Pfam" id="PF01256">
    <property type="entry name" value="Carb_kinase"/>
    <property type="match status" value="1"/>
</dbReference>
<dbReference type="RefSeq" id="WP_259867145.1">
    <property type="nucleotide sequence ID" value="NZ_JAMQJZ010000017.1"/>
</dbReference>
<evidence type="ECO:0000256" key="6">
    <source>
        <dbReference type="ARBA" id="ARBA00022741"/>
    </source>
</evidence>
<dbReference type="InterPro" id="IPR030677">
    <property type="entry name" value="Nnr"/>
</dbReference>
<dbReference type="Gene3D" id="3.40.50.10260">
    <property type="entry name" value="YjeF N-terminal domain"/>
    <property type="match status" value="1"/>
</dbReference>
<reference evidence="22" key="1">
    <citation type="submission" date="2022-06" db="EMBL/GenBank/DDBJ databases">
        <title>Aquibacillus sp. a new bacterium isolated from soil saline samples.</title>
        <authorList>
            <person name="Galisteo C."/>
            <person name="De La Haba R."/>
            <person name="Sanchez-Porro C."/>
            <person name="Ventosa A."/>
        </authorList>
    </citation>
    <scope>NUCLEOTIDE SEQUENCE</scope>
    <source>
        <strain evidence="22">JCM 12387</strain>
    </source>
</reference>
<name>A0A9X3WP42_9BACI</name>
<keyword evidence="11 18" id="KW-0413">Isomerase</keyword>
<comment type="function">
    <text evidence="14 19">Bifunctional enzyme that catalyzes the epimerization of the S- and R-forms of NAD(P)HX and the dehydration of the S-form of NAD(P)HX at the expense of ADP, which is converted to AMP. This allows the repair of both epimers of NAD(P)HX, a damaged form of NAD(P)H that is a result of enzymatic or heat-dependent hydration.</text>
</comment>
<dbReference type="GO" id="GO:0005524">
    <property type="term" value="F:ATP binding"/>
    <property type="evidence" value="ECO:0007669"/>
    <property type="project" value="UniProtKB-UniRule"/>
</dbReference>
<dbReference type="InterPro" id="IPR017953">
    <property type="entry name" value="Carbohydrate_kinase_pred_CS"/>
</dbReference>
<dbReference type="EC" id="4.2.1.136" evidence="19"/>
<dbReference type="GO" id="GO:0046872">
    <property type="term" value="F:metal ion binding"/>
    <property type="evidence" value="ECO:0007669"/>
    <property type="project" value="UniProtKB-UniRule"/>
</dbReference>
<keyword evidence="9 18" id="KW-0630">Potassium</keyword>
<evidence type="ECO:0000256" key="19">
    <source>
        <dbReference type="PIRNR" id="PIRNR017184"/>
    </source>
</evidence>
<evidence type="ECO:0000256" key="12">
    <source>
        <dbReference type="ARBA" id="ARBA00023239"/>
    </source>
</evidence>
<dbReference type="EC" id="5.1.99.6" evidence="19"/>
<protein>
    <recommendedName>
        <fullName evidence="19">Bifunctional NAD(P)H-hydrate repair enzyme</fullName>
    </recommendedName>
    <alternativeName>
        <fullName evidence="19">Nicotinamide nucleotide repair protein</fullName>
    </alternativeName>
    <domain>
        <recommendedName>
            <fullName evidence="19">ADP-dependent (S)-NAD(P)H-hydrate dehydratase</fullName>
            <ecNumber evidence="19">4.2.1.136</ecNumber>
        </recommendedName>
        <alternativeName>
            <fullName evidence="19">ADP-dependent NAD(P)HX dehydratase</fullName>
        </alternativeName>
    </domain>
    <domain>
        <recommendedName>
            <fullName evidence="19">NAD(P)H-hydrate epimerase</fullName>
            <ecNumber evidence="19">5.1.99.6</ecNumber>
        </recommendedName>
    </domain>
</protein>
<comment type="catalytic activity">
    <reaction evidence="2 18 19">
        <text>(6R)-NADPHX = (6S)-NADPHX</text>
        <dbReference type="Rhea" id="RHEA:32227"/>
        <dbReference type="ChEBI" id="CHEBI:64076"/>
        <dbReference type="ChEBI" id="CHEBI:64077"/>
        <dbReference type="EC" id="5.1.99.6"/>
    </reaction>
</comment>
<feature type="domain" description="YjeF N-terminal" evidence="21">
    <location>
        <begin position="9"/>
        <end position="216"/>
    </location>
</feature>
<dbReference type="PROSITE" id="PS01050">
    <property type="entry name" value="YJEF_C_2"/>
    <property type="match status" value="1"/>
</dbReference>
<keyword evidence="6 17" id="KW-0547">Nucleotide-binding</keyword>
<evidence type="ECO:0000256" key="13">
    <source>
        <dbReference type="ARBA" id="ARBA00023268"/>
    </source>
</evidence>
<comment type="function">
    <text evidence="18">Catalyzes the epimerization of the S- and R-forms of NAD(P)HX, a damaged form of NAD(P)H that is a result of enzymatic or heat-dependent hydration. This is a prerequisite for the S-specific NAD(P)H-hydrate dehydratase to allow the repair of both epimers of NAD(P)HX.</text>
</comment>
<feature type="binding site" evidence="18">
    <location>
        <position position="159"/>
    </location>
    <ligand>
        <name>(6S)-NADPHX</name>
        <dbReference type="ChEBI" id="CHEBI:64076"/>
    </ligand>
</feature>
<dbReference type="GO" id="GO:0046496">
    <property type="term" value="P:nicotinamide nucleotide metabolic process"/>
    <property type="evidence" value="ECO:0007669"/>
    <property type="project" value="UniProtKB-UniRule"/>
</dbReference>
<dbReference type="HAMAP" id="MF_01966">
    <property type="entry name" value="NADHX_epimerase"/>
    <property type="match status" value="1"/>
</dbReference>
<dbReference type="InterPro" id="IPR000631">
    <property type="entry name" value="CARKD"/>
</dbReference>
<dbReference type="Pfam" id="PF03853">
    <property type="entry name" value="YjeF_N"/>
    <property type="match status" value="1"/>
</dbReference>
<feature type="binding site" evidence="17">
    <location>
        <begin position="412"/>
        <end position="416"/>
    </location>
    <ligand>
        <name>AMP</name>
        <dbReference type="ChEBI" id="CHEBI:456215"/>
    </ligand>
</feature>
<feature type="binding site" evidence="18">
    <location>
        <position position="58"/>
    </location>
    <ligand>
        <name>K(+)</name>
        <dbReference type="ChEBI" id="CHEBI:29103"/>
    </ligand>
</feature>
<keyword evidence="5 18" id="KW-0479">Metal-binding</keyword>
<evidence type="ECO:0000256" key="3">
    <source>
        <dbReference type="ARBA" id="ARBA00006001"/>
    </source>
</evidence>
<dbReference type="Proteomes" id="UP001145072">
    <property type="component" value="Unassembled WGS sequence"/>
</dbReference>
<keyword evidence="12 17" id="KW-0456">Lyase</keyword>
<gene>
    <name evidence="18" type="primary">nnrE</name>
    <name evidence="17" type="synonym">nnrD</name>
    <name evidence="22" type="ORF">NC661_17510</name>
</gene>
<evidence type="ECO:0000256" key="7">
    <source>
        <dbReference type="ARBA" id="ARBA00022840"/>
    </source>
</evidence>
<dbReference type="InterPro" id="IPR029056">
    <property type="entry name" value="Ribokinase-like"/>
</dbReference>
<comment type="subunit">
    <text evidence="17">Homotetramer.</text>
</comment>
<comment type="cofactor">
    <cofactor evidence="17">
        <name>Mg(2+)</name>
        <dbReference type="ChEBI" id="CHEBI:18420"/>
    </cofactor>
</comment>
<evidence type="ECO:0000256" key="17">
    <source>
        <dbReference type="HAMAP-Rule" id="MF_01965"/>
    </source>
</evidence>
<organism evidence="22 23">
    <name type="scientific">Aquibacillus koreensis</name>
    <dbReference type="NCBI Taxonomy" id="279446"/>
    <lineage>
        <taxon>Bacteria</taxon>
        <taxon>Bacillati</taxon>
        <taxon>Bacillota</taxon>
        <taxon>Bacilli</taxon>
        <taxon>Bacillales</taxon>
        <taxon>Bacillaceae</taxon>
        <taxon>Aquibacillus</taxon>
    </lineage>
</organism>
<evidence type="ECO:0000259" key="20">
    <source>
        <dbReference type="PROSITE" id="PS51383"/>
    </source>
</evidence>
<dbReference type="PROSITE" id="PS51383">
    <property type="entry name" value="YJEF_C_3"/>
    <property type="match status" value="1"/>
</dbReference>
<evidence type="ECO:0000259" key="21">
    <source>
        <dbReference type="PROSITE" id="PS51385"/>
    </source>
</evidence>
<comment type="catalytic activity">
    <reaction evidence="15 17 19">
        <text>(6S)-NADHX + ADP = AMP + phosphate + NADH + H(+)</text>
        <dbReference type="Rhea" id="RHEA:32223"/>
        <dbReference type="ChEBI" id="CHEBI:15378"/>
        <dbReference type="ChEBI" id="CHEBI:43474"/>
        <dbReference type="ChEBI" id="CHEBI:57945"/>
        <dbReference type="ChEBI" id="CHEBI:64074"/>
        <dbReference type="ChEBI" id="CHEBI:456215"/>
        <dbReference type="ChEBI" id="CHEBI:456216"/>
        <dbReference type="EC" id="4.2.1.136"/>
    </reaction>
</comment>
<evidence type="ECO:0000256" key="10">
    <source>
        <dbReference type="ARBA" id="ARBA00023027"/>
    </source>
</evidence>
<feature type="binding site" evidence="17">
    <location>
        <position position="441"/>
    </location>
    <ligand>
        <name>AMP</name>
        <dbReference type="ChEBI" id="CHEBI:456215"/>
    </ligand>
</feature>
<keyword evidence="7 17" id="KW-0067">ATP-binding</keyword>
<sequence length="502" mass="54175">MQIVTAKEMYEIDRLTIEKGGVDGKLLMENAGRSIVNHMLPIIDRTKSILVLVGGGNNGGDGFVIARTLLTDGYDVLVVQLVPDYKIKGEAAYHKQLWLNFGGIVHVFQDTSMIRRYLLDADIVVDAMLGIGISGEVRQPLKDVIGLVNQVEALTISVDIPSGLPADEGESHFEAVVADYTFIVEHPKMSLFLESCSPFYGKWEVVKIGLFHSNLSSGSRIAWRERDVKRTLPKRSRNSHKGTHGRGLVIGGSSTMPGSIAMTLKAALRSGAGLITGGTINEVFSSIASHCVEATYLPLLGKAGAMTTQPVDVSMYNAIAIGMGMGRNEETAAFTRQLVKDVTKPILIDADGLHHIKDDLASISQRKQPTILTPHPGEMAMLTGISVREILLHPFEVSKQFAYEHNVYLVLKGPHTIITDPNGNQLVNTTGNQGLAKGGSGDVLSGVLLAMIMQEQSMIEALANGCFIHGKSADLLISSHRSTEDLLATDVIDGLASVFRTL</sequence>
<evidence type="ECO:0000256" key="2">
    <source>
        <dbReference type="ARBA" id="ARBA00000909"/>
    </source>
</evidence>
<comment type="similarity">
    <text evidence="3 19">In the N-terminal section; belongs to the NnrE/AIBP family.</text>
</comment>
<comment type="catalytic activity">
    <reaction evidence="16 17 19">
        <text>(6S)-NADPHX + ADP = AMP + phosphate + NADPH + H(+)</text>
        <dbReference type="Rhea" id="RHEA:32235"/>
        <dbReference type="ChEBI" id="CHEBI:15378"/>
        <dbReference type="ChEBI" id="CHEBI:43474"/>
        <dbReference type="ChEBI" id="CHEBI:57783"/>
        <dbReference type="ChEBI" id="CHEBI:64076"/>
        <dbReference type="ChEBI" id="CHEBI:456215"/>
        <dbReference type="ChEBI" id="CHEBI:456216"/>
        <dbReference type="EC" id="4.2.1.136"/>
    </reaction>
</comment>
<evidence type="ECO:0000256" key="16">
    <source>
        <dbReference type="ARBA" id="ARBA00049209"/>
    </source>
</evidence>
<dbReference type="InterPro" id="IPR004443">
    <property type="entry name" value="YjeF_N_dom"/>
</dbReference>
<feature type="binding site" evidence="18">
    <location>
        <position position="162"/>
    </location>
    <ligand>
        <name>K(+)</name>
        <dbReference type="ChEBI" id="CHEBI:29103"/>
    </ligand>
</feature>
<keyword evidence="8 17" id="KW-0521">NADP</keyword>
<comment type="similarity">
    <text evidence="18">Belongs to the NnrE/AIBP family.</text>
</comment>
<dbReference type="PANTHER" id="PTHR12592:SF0">
    <property type="entry name" value="ATP-DEPENDENT (S)-NAD(P)H-HYDRATE DEHYDRATASE"/>
    <property type="match status" value="1"/>
</dbReference>
<dbReference type="GO" id="GO:0110051">
    <property type="term" value="P:metabolite repair"/>
    <property type="evidence" value="ECO:0007669"/>
    <property type="project" value="TreeGrafter"/>
</dbReference>
<dbReference type="NCBIfam" id="TIGR00197">
    <property type="entry name" value="yjeF_nterm"/>
    <property type="match status" value="1"/>
</dbReference>